<protein>
    <submittedName>
        <fullName evidence="1">Uncharacterized protein</fullName>
    </submittedName>
</protein>
<accession>A0A7C8J090</accession>
<reference evidence="1 2" key="1">
    <citation type="submission" date="2019-06" db="EMBL/GenBank/DDBJ databases">
        <authorList>
            <person name="Palmer J.M."/>
        </authorList>
    </citation>
    <scope>NUCLEOTIDE SEQUENCE [LARGE SCALE GENOMIC DNA]</scope>
    <source>
        <strain evidence="1 2">TWF102</strain>
    </source>
</reference>
<evidence type="ECO:0000313" key="2">
    <source>
        <dbReference type="Proteomes" id="UP000475325"/>
    </source>
</evidence>
<evidence type="ECO:0000313" key="1">
    <source>
        <dbReference type="EMBL" id="KAF3085452.1"/>
    </source>
</evidence>
<sequence length="109" mass="12444">MFPQPSVSRIRKAVHWQACFKYVDIRQNRAIMLASRVLWKIYGVYALPSMQAAGCSLNEVRTSFGDVKKAWAYVLRTSWKTSTALTTKHLSYELAVDPDRAPVSKYVCI</sequence>
<dbReference type="Proteomes" id="UP000475325">
    <property type="component" value="Unassembled WGS sequence"/>
</dbReference>
<name>A0A7C8J090_ORBOL</name>
<dbReference type="AlphaFoldDB" id="A0A7C8J090"/>
<comment type="caution">
    <text evidence="1">The sequence shown here is derived from an EMBL/GenBank/DDBJ whole genome shotgun (WGS) entry which is preliminary data.</text>
</comment>
<organism evidence="1 2">
    <name type="scientific">Orbilia oligospora</name>
    <name type="common">Nematode-trapping fungus</name>
    <name type="synonym">Arthrobotrys oligospora</name>
    <dbReference type="NCBI Taxonomy" id="2813651"/>
    <lineage>
        <taxon>Eukaryota</taxon>
        <taxon>Fungi</taxon>
        <taxon>Dikarya</taxon>
        <taxon>Ascomycota</taxon>
        <taxon>Pezizomycotina</taxon>
        <taxon>Orbiliomycetes</taxon>
        <taxon>Orbiliales</taxon>
        <taxon>Orbiliaceae</taxon>
        <taxon>Orbilia</taxon>
    </lineage>
</organism>
<proteinExistence type="predicted"/>
<gene>
    <name evidence="1" type="ORF">TWF102_011596</name>
</gene>
<dbReference type="EMBL" id="WIQW01000090">
    <property type="protein sequence ID" value="KAF3085452.1"/>
    <property type="molecule type" value="Genomic_DNA"/>
</dbReference>